<accession>A0AA35YMA8</accession>
<reference evidence="2" key="1">
    <citation type="submission" date="2023-04" db="EMBL/GenBank/DDBJ databases">
        <authorList>
            <person name="Vijverberg K."/>
            <person name="Xiong W."/>
            <person name="Schranz E."/>
        </authorList>
    </citation>
    <scope>NUCLEOTIDE SEQUENCE</scope>
</reference>
<keyword evidence="3" id="KW-1185">Reference proteome</keyword>
<evidence type="ECO:0000256" key="1">
    <source>
        <dbReference type="SAM" id="Phobius"/>
    </source>
</evidence>
<gene>
    <name evidence="2" type="ORF">LSALG_LOCUS16404</name>
</gene>
<dbReference type="Proteomes" id="UP001177003">
    <property type="component" value="Chromosome 3"/>
</dbReference>
<dbReference type="AlphaFoldDB" id="A0AA35YMA8"/>
<keyword evidence="1" id="KW-0472">Membrane</keyword>
<proteinExistence type="predicted"/>
<sequence length="187" mass="21825">MAPPLEENLDFPLARFSDIPNEALLQMFSRFGTMYRWHSQENENIFDAFKCVVKDRYRDRMKGIRRQSANIARNDGKPLPPNFCSYYDGMHNYRPERVPETVWQRLCHVLRVLGSTIRIWVFMIQLLMVSVSLINKWLSLILCTKASNLLKNLSLDSQAKTTEIPEPTKKVRYFHHMSSMDAGNGLV</sequence>
<dbReference type="EMBL" id="OX465079">
    <property type="protein sequence ID" value="CAI9276427.1"/>
    <property type="molecule type" value="Genomic_DNA"/>
</dbReference>
<organism evidence="2 3">
    <name type="scientific">Lactuca saligna</name>
    <name type="common">Willowleaf lettuce</name>
    <dbReference type="NCBI Taxonomy" id="75948"/>
    <lineage>
        <taxon>Eukaryota</taxon>
        <taxon>Viridiplantae</taxon>
        <taxon>Streptophyta</taxon>
        <taxon>Embryophyta</taxon>
        <taxon>Tracheophyta</taxon>
        <taxon>Spermatophyta</taxon>
        <taxon>Magnoliopsida</taxon>
        <taxon>eudicotyledons</taxon>
        <taxon>Gunneridae</taxon>
        <taxon>Pentapetalae</taxon>
        <taxon>asterids</taxon>
        <taxon>campanulids</taxon>
        <taxon>Asterales</taxon>
        <taxon>Asteraceae</taxon>
        <taxon>Cichorioideae</taxon>
        <taxon>Cichorieae</taxon>
        <taxon>Lactucinae</taxon>
        <taxon>Lactuca</taxon>
    </lineage>
</organism>
<keyword evidence="1" id="KW-1133">Transmembrane helix</keyword>
<evidence type="ECO:0000313" key="2">
    <source>
        <dbReference type="EMBL" id="CAI9276427.1"/>
    </source>
</evidence>
<feature type="transmembrane region" description="Helical" evidence="1">
    <location>
        <begin position="119"/>
        <end position="138"/>
    </location>
</feature>
<evidence type="ECO:0000313" key="3">
    <source>
        <dbReference type="Proteomes" id="UP001177003"/>
    </source>
</evidence>
<protein>
    <submittedName>
        <fullName evidence="2">Uncharacterized protein</fullName>
    </submittedName>
</protein>
<keyword evidence="1" id="KW-0812">Transmembrane</keyword>
<name>A0AA35YMA8_LACSI</name>